<evidence type="ECO:0000313" key="6">
    <source>
        <dbReference type="Proteomes" id="UP000530403"/>
    </source>
</evidence>
<reference evidence="3 5" key="1">
    <citation type="submission" date="2020-05" db="EMBL/GenBank/DDBJ databases">
        <title>Whole genome shotgun sequence of Streptomyces fulvorobeus NBRC 15897.</title>
        <authorList>
            <person name="Komaki H."/>
            <person name="Tamura T."/>
        </authorList>
    </citation>
    <scope>NUCLEOTIDE SEQUENCE [LARGE SCALE GENOMIC DNA]</scope>
    <source>
        <strain evidence="3 5">NBRC 15897</strain>
    </source>
</reference>
<dbReference type="CDD" id="cd00130">
    <property type="entry name" value="PAS"/>
    <property type="match status" value="1"/>
</dbReference>
<dbReference type="SMART" id="SM00091">
    <property type="entry name" value="PAS"/>
    <property type="match status" value="1"/>
</dbReference>
<accession>A0A7J0CG67</accession>
<comment type="caution">
    <text evidence="3">The sequence shown here is derived from an EMBL/GenBank/DDBJ whole genome shotgun (WGS) entry which is preliminary data.</text>
</comment>
<dbReference type="AlphaFoldDB" id="A0A7J0CG67"/>
<sequence length="387" mass="39926">MTQPQDFGSAYRDFVARVEELRAARARPDSARSVLLDAALLELRYVVDDLRPAYETPTRARGGPSADQAEQRLLKAVFESLPAPVALVDGDTVVRRLNPAAADLTGLPQGYAAGRPLSGILRPGDRPALRSQTAAVARGEGSRSLCVPLEPGTGGRVRVTLSEITLPGEADPTVLVALWPSSALPPGPQRAQGRDRTPREAVSEAGLTDLMDRTSGLLLRAGAHGPAEALRAATAAVGEAIADWAVLDLLVDGALTRSAVHGPAGDDDPELEKTVVQQDPRRCPVAVEAVRTGSSVLDALADGLGRLGADGDGAPLTGRADVSSLLTVPLSTAVGEAPARGALTLLRTGTRPPFSLAEAKYAEMIAGHMAIVAEGLTGRADAAAGTG</sequence>
<feature type="domain" description="PAS" evidence="2">
    <location>
        <begin position="70"/>
        <end position="140"/>
    </location>
</feature>
<dbReference type="NCBIfam" id="TIGR00229">
    <property type="entry name" value="sensory_box"/>
    <property type="match status" value="1"/>
</dbReference>
<dbReference type="InterPro" id="IPR035965">
    <property type="entry name" value="PAS-like_dom_sf"/>
</dbReference>
<dbReference type="EMBL" id="BLWC01000001">
    <property type="protein sequence ID" value="GFN00894.1"/>
    <property type="molecule type" value="Genomic_DNA"/>
</dbReference>
<dbReference type="InterPro" id="IPR013656">
    <property type="entry name" value="PAS_4"/>
</dbReference>
<evidence type="ECO:0000259" key="2">
    <source>
        <dbReference type="PROSITE" id="PS50112"/>
    </source>
</evidence>
<evidence type="ECO:0000256" key="1">
    <source>
        <dbReference type="SAM" id="MobiDB-lite"/>
    </source>
</evidence>
<evidence type="ECO:0000313" key="4">
    <source>
        <dbReference type="EMBL" id="NYE44369.1"/>
    </source>
</evidence>
<dbReference type="Gene3D" id="3.30.450.20">
    <property type="entry name" value="PAS domain"/>
    <property type="match status" value="1"/>
</dbReference>
<dbReference type="InterPro" id="IPR000014">
    <property type="entry name" value="PAS"/>
</dbReference>
<name>A0A7J0CG67_9ACTN</name>
<evidence type="ECO:0000313" key="5">
    <source>
        <dbReference type="Proteomes" id="UP000498980"/>
    </source>
</evidence>
<dbReference type="Proteomes" id="UP000530403">
    <property type="component" value="Unassembled WGS sequence"/>
</dbReference>
<dbReference type="RefSeq" id="WP_173317075.1">
    <property type="nucleotide sequence ID" value="NZ_BAAAUE010000022.1"/>
</dbReference>
<dbReference type="PROSITE" id="PS50112">
    <property type="entry name" value="PAS"/>
    <property type="match status" value="1"/>
</dbReference>
<organism evidence="3 5">
    <name type="scientific">Streptomyces fulvorobeus</name>
    <dbReference type="NCBI Taxonomy" id="284028"/>
    <lineage>
        <taxon>Bacteria</taxon>
        <taxon>Bacillati</taxon>
        <taxon>Actinomycetota</taxon>
        <taxon>Actinomycetes</taxon>
        <taxon>Kitasatosporales</taxon>
        <taxon>Streptomycetaceae</taxon>
        <taxon>Streptomyces</taxon>
    </lineage>
</organism>
<keyword evidence="5" id="KW-1185">Reference proteome</keyword>
<feature type="region of interest" description="Disordered" evidence="1">
    <location>
        <begin position="182"/>
        <end position="202"/>
    </location>
</feature>
<reference evidence="4 6" key="2">
    <citation type="submission" date="2020-07" db="EMBL/GenBank/DDBJ databases">
        <title>Sequencing the genomes of 1000 actinobacteria strains.</title>
        <authorList>
            <person name="Klenk H.-P."/>
        </authorList>
    </citation>
    <scope>NUCLEOTIDE SEQUENCE [LARGE SCALE GENOMIC DNA]</scope>
    <source>
        <strain evidence="4 6">DSM 41455</strain>
    </source>
</reference>
<dbReference type="Pfam" id="PF08448">
    <property type="entry name" value="PAS_4"/>
    <property type="match status" value="1"/>
</dbReference>
<dbReference type="Proteomes" id="UP000498980">
    <property type="component" value="Unassembled WGS sequence"/>
</dbReference>
<proteinExistence type="predicted"/>
<evidence type="ECO:0000313" key="3">
    <source>
        <dbReference type="EMBL" id="GFN00894.1"/>
    </source>
</evidence>
<gene>
    <name evidence="4" type="ORF">HEB29_005380</name>
    <name evidence="3" type="ORF">Sfulv_57040</name>
</gene>
<feature type="compositionally biased region" description="Basic and acidic residues" evidence="1">
    <location>
        <begin position="192"/>
        <end position="202"/>
    </location>
</feature>
<protein>
    <submittedName>
        <fullName evidence="4">PAS domain S-box-containing protein</fullName>
    </submittedName>
</protein>
<dbReference type="EMBL" id="JACCCF010000001">
    <property type="protein sequence ID" value="NYE44369.1"/>
    <property type="molecule type" value="Genomic_DNA"/>
</dbReference>
<dbReference type="SUPFAM" id="SSF55785">
    <property type="entry name" value="PYP-like sensor domain (PAS domain)"/>
    <property type="match status" value="1"/>
</dbReference>